<keyword evidence="3" id="KW-0547">Nucleotide-binding</keyword>
<dbReference type="SMART" id="SM00382">
    <property type="entry name" value="AAA"/>
    <property type="match status" value="2"/>
</dbReference>
<dbReference type="InterPro" id="IPR003593">
    <property type="entry name" value="AAA+_ATPase"/>
</dbReference>
<dbReference type="Pfam" id="PF00005">
    <property type="entry name" value="ABC_tran"/>
    <property type="match status" value="2"/>
</dbReference>
<dbReference type="PANTHER" id="PTHR19229:SF241">
    <property type="entry name" value="ABC TRANSPORTER DOMAIN-CONTAINING PROTEIN"/>
    <property type="match status" value="1"/>
</dbReference>
<evidence type="ECO:0000256" key="4">
    <source>
        <dbReference type="ARBA" id="ARBA00022840"/>
    </source>
</evidence>
<reference evidence="10" key="2">
    <citation type="submission" date="2002-03" db="EMBL/GenBank/DDBJ databases">
        <authorList>
            <consortium name="The Anopheles Genome Sequencing Consortium"/>
        </authorList>
    </citation>
    <scope>NUCLEOTIDE SEQUENCE</scope>
    <source>
        <strain evidence="10">PEST</strain>
    </source>
</reference>
<keyword evidence="6 8" id="KW-0472">Membrane</keyword>
<feature type="non-terminal residue" evidence="10">
    <location>
        <position position="1"/>
    </location>
</feature>
<evidence type="ECO:0000313" key="10">
    <source>
        <dbReference type="EMBL" id="EAA09973.5"/>
    </source>
</evidence>
<dbReference type="Pfam" id="PF12698">
    <property type="entry name" value="ABC2_membrane_3"/>
    <property type="match status" value="1"/>
</dbReference>
<keyword evidence="4" id="KW-0067">ATP-binding</keyword>
<evidence type="ECO:0000256" key="1">
    <source>
        <dbReference type="ARBA" id="ARBA00004141"/>
    </source>
</evidence>
<proteinExistence type="predicted"/>
<organism evidence="10">
    <name type="scientific">Anopheles gambiae</name>
    <name type="common">African malaria mosquito</name>
    <dbReference type="NCBI Taxonomy" id="7165"/>
    <lineage>
        <taxon>Eukaryota</taxon>
        <taxon>Metazoa</taxon>
        <taxon>Ecdysozoa</taxon>
        <taxon>Arthropoda</taxon>
        <taxon>Hexapoda</taxon>
        <taxon>Insecta</taxon>
        <taxon>Pterygota</taxon>
        <taxon>Neoptera</taxon>
        <taxon>Endopterygota</taxon>
        <taxon>Diptera</taxon>
        <taxon>Nematocera</taxon>
        <taxon>Culicoidea</taxon>
        <taxon>Culicidae</taxon>
        <taxon>Anophelinae</taxon>
        <taxon>Anopheles</taxon>
    </lineage>
</organism>
<accession>Q7PPR5</accession>
<dbReference type="VEuPathDB" id="VectorBase:AGAMI1_012267"/>
<gene>
    <name evidence="10" type="ORF">AgaP_AGAP010582</name>
</gene>
<dbReference type="HOGENOM" id="CLU_000604_19_0_1"/>
<dbReference type="GO" id="GO:0005524">
    <property type="term" value="F:ATP binding"/>
    <property type="evidence" value="ECO:0007669"/>
    <property type="project" value="UniProtKB-KW"/>
</dbReference>
<dbReference type="PhylomeDB" id="Q7PPR5"/>
<dbReference type="FunFam" id="3.40.50.300:FF:001574">
    <property type="entry name" value="Uncharacterized protein, isoform C"/>
    <property type="match status" value="1"/>
</dbReference>
<feature type="transmembrane region" description="Helical" evidence="8">
    <location>
        <begin position="1070"/>
        <end position="1088"/>
    </location>
</feature>
<dbReference type="CDD" id="cd03263">
    <property type="entry name" value="ABC_subfamily_A"/>
    <property type="match status" value="2"/>
</dbReference>
<dbReference type="Gene3D" id="3.40.50.300">
    <property type="entry name" value="P-loop containing nucleotide triphosphate hydrolases"/>
    <property type="match status" value="2"/>
</dbReference>
<protein>
    <submittedName>
        <fullName evidence="10">AGAP010582-PA</fullName>
    </submittedName>
</protein>
<dbReference type="PANTHER" id="PTHR19229">
    <property type="entry name" value="ATP-BINDING CASSETTE TRANSPORTER SUBFAMILY A ABCA"/>
    <property type="match status" value="1"/>
</dbReference>
<dbReference type="SUPFAM" id="SSF52540">
    <property type="entry name" value="P-loop containing nucleoside triphosphate hydrolases"/>
    <property type="match status" value="2"/>
</dbReference>
<dbReference type="FunFam" id="3.40.50.300:FF:001253">
    <property type="entry name" value="ATP-binding cassette protein subfamily A, member 10"/>
    <property type="match status" value="1"/>
</dbReference>
<evidence type="ECO:0000256" key="3">
    <source>
        <dbReference type="ARBA" id="ARBA00022741"/>
    </source>
</evidence>
<feature type="compositionally biased region" description="Basic and acidic residues" evidence="7">
    <location>
        <begin position="189"/>
        <end position="199"/>
    </location>
</feature>
<dbReference type="PaxDb" id="7165-AGAP010582-PA"/>
<reference evidence="10" key="1">
    <citation type="journal article" date="2002" name="Science">
        <title>The genome sequence of the malaria mosquito Anopheles gambiae.</title>
        <authorList>
            <person name="Holt R.A."/>
            <person name="Subramanian G.M."/>
            <person name="Halpern A."/>
            <person name="Sutton G.G."/>
            <person name="Charlab R."/>
            <person name="Nusskern D.R."/>
            <person name="Wincker P."/>
            <person name="Clark A.G."/>
            <person name="Ribeiro J.M."/>
            <person name="Wides R."/>
            <person name="Salzberg S.L."/>
            <person name="Loftus B."/>
            <person name="Yandell M."/>
            <person name="Majoros W.H."/>
            <person name="Rusch D.B."/>
            <person name="Lai Z."/>
            <person name="Kraft C.L."/>
            <person name="Abril J.F."/>
            <person name="Anthouard V."/>
            <person name="Arensburger P."/>
            <person name="Atkinson P.W."/>
            <person name="Baden H."/>
            <person name="de Berardinis V."/>
            <person name="Baldwin D."/>
            <person name="Benes V."/>
            <person name="Biedler J."/>
            <person name="Blass C."/>
            <person name="Bolanos R."/>
            <person name="Boscus D."/>
            <person name="Barnstead M."/>
            <person name="Cai S."/>
            <person name="Center A."/>
            <person name="Chaturverdi K."/>
            <person name="Christophides G.K."/>
            <person name="Chrystal M.A."/>
            <person name="Clamp M."/>
            <person name="Cravchik A."/>
            <person name="Curwen V."/>
            <person name="Dana A."/>
            <person name="Delcher A."/>
            <person name="Dew I."/>
            <person name="Evans C.A."/>
            <person name="Flanigan M."/>
            <person name="Grundschober-Freimoser A."/>
            <person name="Friedli L."/>
            <person name="Gu Z."/>
            <person name="Guan P."/>
            <person name="Guigo R."/>
            <person name="Hillenmeyer M.E."/>
            <person name="Hladun S.L."/>
            <person name="Hogan J.R."/>
            <person name="Hong Y.S."/>
            <person name="Hoover J."/>
            <person name="Jaillon O."/>
            <person name="Ke Z."/>
            <person name="Kodira C."/>
            <person name="Kokoza E."/>
            <person name="Koutsos A."/>
            <person name="Letunic I."/>
            <person name="Levitsky A."/>
            <person name="Liang Y."/>
            <person name="Lin J.J."/>
            <person name="Lobo N.F."/>
            <person name="Lopez J.R."/>
            <person name="Malek J.A."/>
            <person name="McIntosh T.C."/>
            <person name="Meister S."/>
            <person name="Miller J."/>
            <person name="Mobarry C."/>
            <person name="Mongin E."/>
            <person name="Murphy S.D."/>
            <person name="O'Brochta D.A."/>
            <person name="Pfannkoch C."/>
            <person name="Qi R."/>
            <person name="Regier M.A."/>
            <person name="Remington K."/>
            <person name="Shao H."/>
            <person name="Sharakhova M.V."/>
            <person name="Sitter C.D."/>
            <person name="Shetty J."/>
            <person name="Smith T.J."/>
            <person name="Strong R."/>
            <person name="Sun J."/>
            <person name="Thomasova D."/>
            <person name="Ton L.Q."/>
            <person name="Topalis P."/>
            <person name="Tu Z."/>
            <person name="Unger M.F."/>
            <person name="Walenz B."/>
            <person name="Wang A."/>
            <person name="Wang J."/>
            <person name="Wang M."/>
            <person name="Wang X."/>
            <person name="Woodford K.J."/>
            <person name="Wortman J.R."/>
            <person name="Wu M."/>
            <person name="Yao A."/>
            <person name="Zdobnov E.M."/>
            <person name="Zhang H."/>
            <person name="Zhao Q."/>
            <person name="Zhao S."/>
            <person name="Zhu S.C."/>
            <person name="Zhimulev I."/>
            <person name="Coluzzi M."/>
            <person name="della Torre A."/>
            <person name="Roth C.W."/>
            <person name="Louis C."/>
            <person name="Kalush F."/>
            <person name="Mural R.J."/>
            <person name="Myers E.W."/>
            <person name="Adams M.D."/>
            <person name="Smith H.O."/>
            <person name="Broder S."/>
            <person name="Gardner M.J."/>
            <person name="Fraser C.M."/>
            <person name="Birney E."/>
            <person name="Bork P."/>
            <person name="Brey P.T."/>
            <person name="Venter J.C."/>
            <person name="Weissenbach J."/>
            <person name="Kafatos F.C."/>
            <person name="Collins F.H."/>
            <person name="Hoffman S.L."/>
        </authorList>
    </citation>
    <scope>NUCLEOTIDE SEQUENCE [LARGE SCALE GENOMIC DNA]</scope>
    <source>
        <strain evidence="10">PEST</strain>
    </source>
</reference>
<keyword evidence="2 8" id="KW-0812">Transmembrane</keyword>
<dbReference type="eggNOG" id="KOG0059">
    <property type="taxonomic scope" value="Eukaryota"/>
</dbReference>
<dbReference type="InterPro" id="IPR003439">
    <property type="entry name" value="ABC_transporter-like_ATP-bd"/>
</dbReference>
<dbReference type="VEuPathDB" id="VectorBase:AGAP029588"/>
<dbReference type="InterPro" id="IPR027417">
    <property type="entry name" value="P-loop_NTPase"/>
</dbReference>
<feature type="domain" description="ABC transporter" evidence="9">
    <location>
        <begin position="1254"/>
        <end position="1482"/>
    </location>
</feature>
<evidence type="ECO:0000259" key="9">
    <source>
        <dbReference type="PROSITE" id="PS50893"/>
    </source>
</evidence>
<feature type="region of interest" description="Disordered" evidence="7">
    <location>
        <begin position="189"/>
        <end position="212"/>
    </location>
</feature>
<feature type="transmembrane region" description="Helical" evidence="8">
    <location>
        <begin position="987"/>
        <end position="1009"/>
    </location>
</feature>
<evidence type="ECO:0000256" key="2">
    <source>
        <dbReference type="ARBA" id="ARBA00022692"/>
    </source>
</evidence>
<keyword evidence="5 8" id="KW-1133">Transmembrane helix</keyword>
<feature type="transmembrane region" description="Helical" evidence="8">
    <location>
        <begin position="820"/>
        <end position="841"/>
    </location>
</feature>
<dbReference type="InterPro" id="IPR013525">
    <property type="entry name" value="ABC2_TM"/>
</dbReference>
<evidence type="ECO:0000256" key="5">
    <source>
        <dbReference type="ARBA" id="ARBA00022989"/>
    </source>
</evidence>
<feature type="domain" description="ABC transporter" evidence="9">
    <location>
        <begin position="448"/>
        <end position="676"/>
    </location>
</feature>
<feature type="transmembrane region" description="Helical" evidence="8">
    <location>
        <begin position="403"/>
        <end position="422"/>
    </location>
</feature>
<feature type="transmembrane region" description="Helical" evidence="8">
    <location>
        <begin position="1100"/>
        <end position="1123"/>
    </location>
</feature>
<sequence>ANQTFADMGRLREFFRALDTTLQLLRTDDEVRESFQSLINLAKSPLIKMFVGGNVNIELIEDMLSGILYDNEVAKAVNTIANIFDCFSADRFIPVSDEQTLEDRAFELNRKKLFFAGVYFENGTTANEITYKIRMRTDDTPVTVENRNRFWFPGPEASFELDMRYHRGFIQIQHAVDMGIIRQAKKEMFNKQSKEKSEDSSPFGGELELTDDFKVEETTATPASVSETTTENLSSLYGDLSKRLNVSQDVLDRFGGGSNSSALEDFLDFKDDDEEGSSSETSATTTAMPVLSRQKRQSFLDLFFGGGSKKSTNELEYKVANEKFYTKQFPYPKYTKDDGNSMLMRSMGLKSGSETVSWFVANLSFSTAFCYAWRHVIRMELQHRGANFSSAFRGAIAENDLKFGILMILLDAVIYFTIGYLYQCFKKDETTFHTVKRIKLDKSIGAELRNVDVAYEKGGKKVLSDVSITFRRDEVTCLLGRNGAGKSTIIKLLTGQVRPIEGDVHLPLDYDFISGIRNNAEKIGLCPQNDVLIPNLTAKEHLQLYARIKLTRGFDTEVSRTLENLKMGPYQHYRASDLSGGFKRRLCIAIAFLGSPNLVILDEPCSSVDTKARKYIWELIQTLRKDRAVILATHHLDEAECLSDKIVMLENGKAILEQSQEELKKRFTNTIYLSIFLKHQTDVDRTVMIAQLSKLLDGTVDLRYDMSATLNQLDFKITSSTNDSQVIEPLLEHMAQLKSQKQIDSFEIRNENLLNIFSTVNASDPTPADPMLQNGNGTSATHIPNGFHGPKTNDSKLSTMSIMWTLFCKRMRHFMRNYRLLVCLLVLPTIFEIIAMGFMTIRPPGEHDLMVNFSTALYPRSAEFYTNATDGDEYRDAIVSDVLAHCTDEYCSIFNSSYEAYRWVLSTTDDYTERRYGGITINKEKNIVWYNNKGYHSMPTWLNMLDTAVLRAELNDSSYTIRTINHPLKIEEDELSVSSMLQQIADAGISLIILLAFSLVVAGASVYIVNERIRGEKLQQRLAGVNVFTYWSVTYIWDAMIFLIALALAVIVFKVFAIPAYVAREQLEGICLLLVFYGFATIPAVHLFEKLFTDASFANMSIFCLNVITALGTLTIIILFDILGDTDESERIRNALNRAFLVLPQHALSDGLIELSKNYITAEIFKRYYIDSYKSPVYSTLLHPHLIALAVMGFIFMLLNIAIEYKVVQRIYNRIVGTSQPKVHDINGMDTPDYSTVISRVEGKKKSITADQILSVDNLRKRYRGCGGGGGGAKGLEVVKDVSFKLRYGECFGLLGTNGAGKSTIFAILSGELLPSGGSFTFYSTHGPSYCPQNNFLDPLLTVEEVIVFYGKLRNIESIDKLIMETLKEYHLEAYRKVLVKNLSGGNRRKLCVAVSCFGQSEIILMDEPTSDLDPVTRSIVYSTIERLNAQNRSILLTSHSISEIDRICQRIAILKDGELLTVDTPDRLKERFGHSYQITLYLEGLREVDFLRVIKREFNVTRDIILHKNSVQFVCQIYPEGGSQREENGKPHKNGHVTIMLDDTGSLVVAPGTSTSATGTASELFLKLQRFAQANKLRYTISRCQMDQVFENVLQNHEEDHANPGFDDS</sequence>
<dbReference type="PROSITE" id="PS50893">
    <property type="entry name" value="ABC_TRANSPORTER_2"/>
    <property type="match status" value="2"/>
</dbReference>
<evidence type="ECO:0000256" key="8">
    <source>
        <dbReference type="SAM" id="Phobius"/>
    </source>
</evidence>
<reference evidence="10" key="3">
    <citation type="journal article" date="2004" name="Trends Parasitol.">
        <title>The Anopheles gambiae genome: an update.</title>
        <authorList>
            <person name="Mongin E."/>
            <person name="Louis C."/>
            <person name="Holt R.A."/>
            <person name="Birney E."/>
            <person name="Collins F.H."/>
        </authorList>
    </citation>
    <scope>NUCLEOTIDE SEQUENCE</scope>
    <source>
        <strain evidence="10">PEST</strain>
    </source>
</reference>
<dbReference type="GO" id="GO:0140359">
    <property type="term" value="F:ABC-type transporter activity"/>
    <property type="evidence" value="ECO:0007669"/>
    <property type="project" value="InterPro"/>
</dbReference>
<dbReference type="OMA" id="TYIVREH"/>
<comment type="subcellular location">
    <subcellularLocation>
        <location evidence="1">Membrane</location>
        <topology evidence="1">Multi-pass membrane protein</topology>
    </subcellularLocation>
</comment>
<reference evidence="10" key="4">
    <citation type="journal article" date="2007" name="Genome Biol.">
        <title>Update of the Anopheles gambiae PEST genome assembly.</title>
        <authorList>
            <person name="Sharakhova M.V."/>
            <person name="Hammond M.P."/>
            <person name="Lobo N.F."/>
            <person name="Krzywinski J."/>
            <person name="Unger M.F."/>
            <person name="Hillenmeyer M.E."/>
            <person name="Bruggner R.V."/>
            <person name="Birney E."/>
            <person name="Collins F.H."/>
        </authorList>
    </citation>
    <scope>NUCLEOTIDE SEQUENCE</scope>
    <source>
        <strain evidence="10">PEST</strain>
    </source>
</reference>
<dbReference type="GO" id="GO:0016887">
    <property type="term" value="F:ATP hydrolysis activity"/>
    <property type="evidence" value="ECO:0007669"/>
    <property type="project" value="InterPro"/>
</dbReference>
<reference evidence="10" key="5">
    <citation type="submission" date="2011-05" db="EMBL/GenBank/DDBJ databases">
        <authorList>
            <consortium name="VectorBase"/>
        </authorList>
    </citation>
    <scope>NUCLEOTIDE SEQUENCE</scope>
    <source>
        <strain evidence="10">PEST</strain>
    </source>
</reference>
<comment type="caution">
    <text evidence="10">The sequence shown here is derived from an EMBL/GenBank/DDBJ whole genome shotgun (WGS) entry which is preliminary data.</text>
</comment>
<feature type="transmembrane region" description="Helical" evidence="8">
    <location>
        <begin position="1181"/>
        <end position="1203"/>
    </location>
</feature>
<evidence type="ECO:0000256" key="7">
    <source>
        <dbReference type="SAM" id="MobiDB-lite"/>
    </source>
</evidence>
<evidence type="ECO:0000256" key="6">
    <source>
        <dbReference type="ARBA" id="ARBA00023136"/>
    </source>
</evidence>
<dbReference type="GO" id="GO:0016020">
    <property type="term" value="C:membrane"/>
    <property type="evidence" value="ECO:0007669"/>
    <property type="project" value="UniProtKB-SubCell"/>
</dbReference>
<name>Q7PPR5_ANOGA</name>
<dbReference type="EMBL" id="AAAB01008933">
    <property type="protein sequence ID" value="EAA09973.5"/>
    <property type="molecule type" value="Genomic_DNA"/>
</dbReference>
<dbReference type="InterPro" id="IPR026082">
    <property type="entry name" value="ABCA"/>
</dbReference>